<keyword evidence="5" id="KW-0938">Abscisic acid signaling pathway</keyword>
<dbReference type="InterPro" id="IPR000222">
    <property type="entry name" value="PP2C_BS"/>
</dbReference>
<dbReference type="GO" id="GO:0009738">
    <property type="term" value="P:abscisic acid-activated signaling pathway"/>
    <property type="evidence" value="ECO:0007669"/>
    <property type="project" value="UniProtKB-KW"/>
</dbReference>
<evidence type="ECO:0000256" key="6">
    <source>
        <dbReference type="ARBA" id="ARBA00022723"/>
    </source>
</evidence>
<keyword evidence="8" id="KW-0460">Magnesium</keyword>
<dbReference type="InterPro" id="IPR036457">
    <property type="entry name" value="PPM-type-like_dom_sf"/>
</dbReference>
<comment type="cofactor">
    <cofactor evidence="2">
        <name>Mg(2+)</name>
        <dbReference type="ChEBI" id="CHEBI:18420"/>
    </cofactor>
</comment>
<keyword evidence="6" id="KW-0479">Metal-binding</keyword>
<protein>
    <recommendedName>
        <fullName evidence="4">protein-serine/threonine phosphatase</fullName>
        <ecNumber evidence="4">3.1.3.16</ecNumber>
    </recommendedName>
</protein>
<accession>A0A3P6G0N4</accession>
<comment type="similarity">
    <text evidence="3 13">Belongs to the PP2C family.</text>
</comment>
<keyword evidence="9 13" id="KW-0904">Protein phosphatase</keyword>
<evidence type="ECO:0000256" key="10">
    <source>
        <dbReference type="ARBA" id="ARBA00023211"/>
    </source>
</evidence>
<dbReference type="Gene3D" id="3.60.40.10">
    <property type="entry name" value="PPM-type phosphatase domain"/>
    <property type="match status" value="1"/>
</dbReference>
<comment type="catalytic activity">
    <reaction evidence="12">
        <text>O-phospho-L-threonyl-[protein] + H2O = L-threonyl-[protein] + phosphate</text>
        <dbReference type="Rhea" id="RHEA:47004"/>
        <dbReference type="Rhea" id="RHEA-COMP:11060"/>
        <dbReference type="Rhea" id="RHEA-COMP:11605"/>
        <dbReference type="ChEBI" id="CHEBI:15377"/>
        <dbReference type="ChEBI" id="CHEBI:30013"/>
        <dbReference type="ChEBI" id="CHEBI:43474"/>
        <dbReference type="ChEBI" id="CHEBI:61977"/>
        <dbReference type="EC" id="3.1.3.16"/>
    </reaction>
</comment>
<evidence type="ECO:0000256" key="12">
    <source>
        <dbReference type="ARBA" id="ARBA00048336"/>
    </source>
</evidence>
<proteinExistence type="inferred from homology"/>
<dbReference type="GO" id="GO:0004722">
    <property type="term" value="F:protein serine/threonine phosphatase activity"/>
    <property type="evidence" value="ECO:0007669"/>
    <property type="project" value="UniProtKB-EC"/>
</dbReference>
<evidence type="ECO:0000259" key="15">
    <source>
        <dbReference type="PROSITE" id="PS51746"/>
    </source>
</evidence>
<dbReference type="SUPFAM" id="SSF81606">
    <property type="entry name" value="PP2C-like"/>
    <property type="match status" value="1"/>
</dbReference>
<evidence type="ECO:0000256" key="13">
    <source>
        <dbReference type="RuleBase" id="RU003465"/>
    </source>
</evidence>
<dbReference type="FunFam" id="3.60.40.10:FF:000025">
    <property type="entry name" value="Protein phosphatase 2C 16"/>
    <property type="match status" value="1"/>
</dbReference>
<dbReference type="GO" id="GO:0046872">
    <property type="term" value="F:metal ion binding"/>
    <property type="evidence" value="ECO:0007669"/>
    <property type="project" value="UniProtKB-KW"/>
</dbReference>
<evidence type="ECO:0000256" key="1">
    <source>
        <dbReference type="ARBA" id="ARBA00001936"/>
    </source>
</evidence>
<dbReference type="CDD" id="cd00143">
    <property type="entry name" value="PP2Cc"/>
    <property type="match status" value="1"/>
</dbReference>
<evidence type="ECO:0000313" key="16">
    <source>
        <dbReference type="EMBL" id="VDD64293.1"/>
    </source>
</evidence>
<dbReference type="InterPro" id="IPR015655">
    <property type="entry name" value="PP2C"/>
</dbReference>
<gene>
    <name evidence="16" type="ORF">BOLC6T39746H</name>
</gene>
<dbReference type="PANTHER" id="PTHR47992">
    <property type="entry name" value="PROTEIN PHOSPHATASE"/>
    <property type="match status" value="1"/>
</dbReference>
<dbReference type="SMART" id="SM00332">
    <property type="entry name" value="PP2Cc"/>
    <property type="match status" value="1"/>
</dbReference>
<sequence length="485" mass="52683">MEEMTPAVAVTLSLANSICDSSPVDITQLKNVTDAADLLPDSTMEEQQPKKGSCDGGVVDEDEVEDTSAVISEGLLVVDAGSELSLSMEIENGRVLAKAIILGESSIEQVPTAQVLIQDTEIEDGSGVTASEVVIRLPEENSSNHVARGRSVYELDCIPLWGTVSIQGNRSEMEDAVAVLPHFLKLPIKMLMGDHEGMSPSLTHLTGHFFGVYDGHGGYQVADYCRDRLHYALAEEIERIKDELCKRNTGEGRQVQWEKVFTSCFLNVDGEIEGRIGRAAAAVGGSSDVVLEAVASETVGSTAVVALVCSSHLVVSNCGDSRAVLYRGKEAMPLSVDHKPDREDEYARIENAGGKVIQWQGARVFGVLAMSRSLGDRYLKPYVIPEPEVTFMPRSREDDCLIIASDGLWDVMSNQEVCEVARKRILMWHKKHGAPPLKERGKGTDPACQAAAEYLSVLALQKGSKDNISIIVVDLKAQRKFKARA</sequence>
<evidence type="ECO:0000256" key="3">
    <source>
        <dbReference type="ARBA" id="ARBA00006702"/>
    </source>
</evidence>
<dbReference type="InterPro" id="IPR001932">
    <property type="entry name" value="PPM-type_phosphatase-like_dom"/>
</dbReference>
<evidence type="ECO:0000256" key="11">
    <source>
        <dbReference type="ARBA" id="ARBA00047761"/>
    </source>
</evidence>
<evidence type="ECO:0000256" key="4">
    <source>
        <dbReference type="ARBA" id="ARBA00013081"/>
    </source>
</evidence>
<evidence type="ECO:0000256" key="2">
    <source>
        <dbReference type="ARBA" id="ARBA00001946"/>
    </source>
</evidence>
<evidence type="ECO:0000256" key="5">
    <source>
        <dbReference type="ARBA" id="ARBA00022682"/>
    </source>
</evidence>
<keyword evidence="7 13" id="KW-0378">Hydrolase</keyword>
<evidence type="ECO:0000256" key="8">
    <source>
        <dbReference type="ARBA" id="ARBA00022842"/>
    </source>
</evidence>
<dbReference type="EMBL" id="LR031880">
    <property type="protein sequence ID" value="VDD64293.1"/>
    <property type="molecule type" value="Genomic_DNA"/>
</dbReference>
<comment type="cofactor">
    <cofactor evidence="1">
        <name>Mn(2+)</name>
        <dbReference type="ChEBI" id="CHEBI:29035"/>
    </cofactor>
</comment>
<dbReference type="Pfam" id="PF00481">
    <property type="entry name" value="PP2C"/>
    <property type="match status" value="1"/>
</dbReference>
<feature type="domain" description="PPM-type phosphatase" evidence="15">
    <location>
        <begin position="160"/>
        <end position="475"/>
    </location>
</feature>
<evidence type="ECO:0000256" key="14">
    <source>
        <dbReference type="SAM" id="MobiDB-lite"/>
    </source>
</evidence>
<dbReference type="PROSITE" id="PS51746">
    <property type="entry name" value="PPM_2"/>
    <property type="match status" value="1"/>
</dbReference>
<evidence type="ECO:0000256" key="9">
    <source>
        <dbReference type="ARBA" id="ARBA00022912"/>
    </source>
</evidence>
<dbReference type="AlphaFoldDB" id="A0A3P6G0N4"/>
<name>A0A3P6G0N4_BRAOL</name>
<comment type="catalytic activity">
    <reaction evidence="11">
        <text>O-phospho-L-seryl-[protein] + H2O = L-seryl-[protein] + phosphate</text>
        <dbReference type="Rhea" id="RHEA:20629"/>
        <dbReference type="Rhea" id="RHEA-COMP:9863"/>
        <dbReference type="Rhea" id="RHEA-COMP:11604"/>
        <dbReference type="ChEBI" id="CHEBI:15377"/>
        <dbReference type="ChEBI" id="CHEBI:29999"/>
        <dbReference type="ChEBI" id="CHEBI:43474"/>
        <dbReference type="ChEBI" id="CHEBI:83421"/>
        <dbReference type="EC" id="3.1.3.16"/>
    </reaction>
</comment>
<feature type="region of interest" description="Disordered" evidence="14">
    <location>
        <begin position="40"/>
        <end position="59"/>
    </location>
</feature>
<dbReference type="PROSITE" id="PS01032">
    <property type="entry name" value="PPM_1"/>
    <property type="match status" value="1"/>
</dbReference>
<dbReference type="EC" id="3.1.3.16" evidence="4"/>
<organism evidence="16">
    <name type="scientific">Brassica oleracea</name>
    <name type="common">Wild cabbage</name>
    <dbReference type="NCBI Taxonomy" id="3712"/>
    <lineage>
        <taxon>Eukaryota</taxon>
        <taxon>Viridiplantae</taxon>
        <taxon>Streptophyta</taxon>
        <taxon>Embryophyta</taxon>
        <taxon>Tracheophyta</taxon>
        <taxon>Spermatophyta</taxon>
        <taxon>Magnoliopsida</taxon>
        <taxon>eudicotyledons</taxon>
        <taxon>Gunneridae</taxon>
        <taxon>Pentapetalae</taxon>
        <taxon>rosids</taxon>
        <taxon>malvids</taxon>
        <taxon>Brassicales</taxon>
        <taxon>Brassicaceae</taxon>
        <taxon>Brassiceae</taxon>
        <taxon>Brassica</taxon>
    </lineage>
</organism>
<reference evidence="16" key="1">
    <citation type="submission" date="2018-11" db="EMBL/GenBank/DDBJ databases">
        <authorList>
            <consortium name="Genoscope - CEA"/>
            <person name="William W."/>
        </authorList>
    </citation>
    <scope>NUCLEOTIDE SEQUENCE</scope>
</reference>
<evidence type="ECO:0000256" key="7">
    <source>
        <dbReference type="ARBA" id="ARBA00022801"/>
    </source>
</evidence>
<keyword evidence="10" id="KW-0464">Manganese</keyword>